<keyword evidence="10" id="KW-1185">Reference proteome</keyword>
<evidence type="ECO:0000256" key="3">
    <source>
        <dbReference type="ARBA" id="ARBA00022955"/>
    </source>
</evidence>
<proteinExistence type="inferred from homology"/>
<dbReference type="OrthoDB" id="4310724at2759"/>
<gene>
    <name evidence="9" type="ORF">E2562_005316</name>
</gene>
<dbReference type="Proteomes" id="UP000479710">
    <property type="component" value="Unassembled WGS sequence"/>
</dbReference>
<dbReference type="AlphaFoldDB" id="A0A6G1DE71"/>
<dbReference type="GO" id="GO:0032259">
    <property type="term" value="P:methylation"/>
    <property type="evidence" value="ECO:0007669"/>
    <property type="project" value="UniProtKB-KW"/>
</dbReference>
<keyword evidence="3" id="KW-0752">Steroid biosynthesis</keyword>
<evidence type="ECO:0000259" key="8">
    <source>
        <dbReference type="PROSITE" id="PS51685"/>
    </source>
</evidence>
<organism evidence="9 10">
    <name type="scientific">Oryza meyeriana var. granulata</name>
    <dbReference type="NCBI Taxonomy" id="110450"/>
    <lineage>
        <taxon>Eukaryota</taxon>
        <taxon>Viridiplantae</taxon>
        <taxon>Streptophyta</taxon>
        <taxon>Embryophyta</taxon>
        <taxon>Tracheophyta</taxon>
        <taxon>Spermatophyta</taxon>
        <taxon>Magnoliopsida</taxon>
        <taxon>Liliopsida</taxon>
        <taxon>Poales</taxon>
        <taxon>Poaceae</taxon>
        <taxon>BOP clade</taxon>
        <taxon>Oryzoideae</taxon>
        <taxon>Oryzeae</taxon>
        <taxon>Oryzinae</taxon>
        <taxon>Oryza</taxon>
        <taxon>Oryza meyeriana</taxon>
    </lineage>
</organism>
<comment type="caution">
    <text evidence="9">The sequence shown here is derived from an EMBL/GenBank/DDBJ whole genome shotgun (WGS) entry which is preliminary data.</text>
</comment>
<dbReference type="GO" id="GO:0016126">
    <property type="term" value="P:sterol biosynthetic process"/>
    <property type="evidence" value="ECO:0007669"/>
    <property type="project" value="UniProtKB-KW"/>
</dbReference>
<name>A0A6G1DE71_9ORYZ</name>
<keyword evidence="3" id="KW-0443">Lipid metabolism</keyword>
<keyword evidence="6" id="KW-0753">Steroid metabolism</keyword>
<evidence type="ECO:0000256" key="6">
    <source>
        <dbReference type="ARBA" id="ARBA00023221"/>
    </source>
</evidence>
<keyword evidence="1 7" id="KW-0489">Methyltransferase</keyword>
<evidence type="ECO:0000256" key="2">
    <source>
        <dbReference type="ARBA" id="ARBA00022679"/>
    </source>
</evidence>
<dbReference type="Gene3D" id="3.40.50.150">
    <property type="entry name" value="Vaccinia Virus protein VP39"/>
    <property type="match status" value="1"/>
</dbReference>
<dbReference type="PROSITE" id="PS51685">
    <property type="entry name" value="SAM_MT_ERG6_SMT"/>
    <property type="match status" value="1"/>
</dbReference>
<dbReference type="EMBL" id="SPHZ02000006">
    <property type="protein sequence ID" value="KAF0910918.1"/>
    <property type="molecule type" value="Genomic_DNA"/>
</dbReference>
<keyword evidence="7" id="KW-0949">S-adenosyl-L-methionine</keyword>
<sequence>MNMPLPDCSFDAAYALEATCHAPDAVGVYRVLKPGQLCAMDEWCTTDKYDPGNARHQSIKAEIELGNGLPDIRTTRQCIQALKDAGFEVVLAKDLAEDSPLPWYLPLNPSQLSLTDFQFTRVGRFLGQTLVKTLEFLHLAPEGSLRIFNFLSTSVDALLKVGNMKNRSEPSQVLY</sequence>
<dbReference type="InterPro" id="IPR013705">
    <property type="entry name" value="Sterol_MeTrfase_C"/>
</dbReference>
<dbReference type="GO" id="GO:0005783">
    <property type="term" value="C:endoplasmic reticulum"/>
    <property type="evidence" value="ECO:0007669"/>
    <property type="project" value="TreeGrafter"/>
</dbReference>
<keyword evidence="2 7" id="KW-0808">Transferase</keyword>
<dbReference type="Pfam" id="PF08498">
    <property type="entry name" value="Sterol_MT_C"/>
    <property type="match status" value="1"/>
</dbReference>
<evidence type="ECO:0000256" key="5">
    <source>
        <dbReference type="ARBA" id="ARBA00023166"/>
    </source>
</evidence>
<accession>A0A6G1DE71</accession>
<feature type="domain" description="SAM-dependent methyltransferase Erg6/SMT-type" evidence="8">
    <location>
        <begin position="1"/>
        <end position="175"/>
    </location>
</feature>
<evidence type="ECO:0000256" key="1">
    <source>
        <dbReference type="ARBA" id="ARBA00022603"/>
    </source>
</evidence>
<evidence type="ECO:0000256" key="4">
    <source>
        <dbReference type="ARBA" id="ARBA00023011"/>
    </source>
</evidence>
<keyword evidence="5" id="KW-1207">Sterol metabolism</keyword>
<dbReference type="PANTHER" id="PTHR44068:SF2">
    <property type="entry name" value="METHYLTRANSFERASE"/>
    <property type="match status" value="1"/>
</dbReference>
<reference evidence="9 10" key="1">
    <citation type="submission" date="2019-11" db="EMBL/GenBank/DDBJ databases">
        <title>Whole genome sequence of Oryza granulata.</title>
        <authorList>
            <person name="Li W."/>
        </authorList>
    </citation>
    <scope>NUCLEOTIDE SEQUENCE [LARGE SCALE GENOMIC DNA]</scope>
    <source>
        <strain evidence="10">cv. Menghai</strain>
        <tissue evidence="9">Leaf</tissue>
    </source>
</reference>
<dbReference type="InterPro" id="IPR029063">
    <property type="entry name" value="SAM-dependent_MTases_sf"/>
</dbReference>
<keyword evidence="4" id="KW-0756">Sterol biosynthesis</keyword>
<dbReference type="GO" id="GO:0003838">
    <property type="term" value="F:sterol 24-C-methyltransferase activity"/>
    <property type="evidence" value="ECO:0007669"/>
    <property type="project" value="TreeGrafter"/>
</dbReference>
<dbReference type="SUPFAM" id="SSF53335">
    <property type="entry name" value="S-adenosyl-L-methionine-dependent methyltransferases"/>
    <property type="match status" value="1"/>
</dbReference>
<protein>
    <recommendedName>
        <fullName evidence="8">SAM-dependent methyltransferase Erg6/SMT-type domain-containing protein</fullName>
    </recommendedName>
</protein>
<evidence type="ECO:0000256" key="7">
    <source>
        <dbReference type="PROSITE-ProRule" id="PRU01022"/>
    </source>
</evidence>
<evidence type="ECO:0000313" key="9">
    <source>
        <dbReference type="EMBL" id="KAF0910918.1"/>
    </source>
</evidence>
<comment type="similarity">
    <text evidence="7">Belongs to the class I-like SAM-binding methyltransferase superfamily. Erg6/SMT family.</text>
</comment>
<keyword evidence="3" id="KW-0444">Lipid biosynthesis</keyword>
<evidence type="ECO:0000313" key="10">
    <source>
        <dbReference type="Proteomes" id="UP000479710"/>
    </source>
</evidence>
<dbReference type="PANTHER" id="PTHR44068">
    <property type="entry name" value="ZGC:194242"/>
    <property type="match status" value="1"/>
</dbReference>
<dbReference type="InterPro" id="IPR050447">
    <property type="entry name" value="Erg6_SMT_methyltransf"/>
</dbReference>
<dbReference type="InterPro" id="IPR030384">
    <property type="entry name" value="MeTrfase_SMT"/>
</dbReference>